<dbReference type="Gene3D" id="6.10.340.10">
    <property type="match status" value="1"/>
</dbReference>
<comment type="catalytic activity">
    <reaction evidence="1">
        <text>ATP + protein L-histidine = ADP + protein N-phospho-L-histidine.</text>
        <dbReference type="EC" id="2.7.13.3"/>
    </reaction>
</comment>
<keyword evidence="6" id="KW-0808">Transferase</keyword>
<dbReference type="eggNOG" id="COG4585">
    <property type="taxonomic scope" value="Bacteria"/>
</dbReference>
<organism evidence="17 18">
    <name type="scientific">Evansella cellulosilytica (strain ATCC 21833 / DSM 2522 / FERM P-1141 / JCM 9156 / N-4)</name>
    <name type="common">Bacillus cellulosilyticus</name>
    <dbReference type="NCBI Taxonomy" id="649639"/>
    <lineage>
        <taxon>Bacteria</taxon>
        <taxon>Bacillati</taxon>
        <taxon>Bacillota</taxon>
        <taxon>Bacilli</taxon>
        <taxon>Bacillales</taxon>
        <taxon>Bacillaceae</taxon>
        <taxon>Evansella</taxon>
    </lineage>
</organism>
<dbReference type="InterPro" id="IPR003660">
    <property type="entry name" value="HAMP_dom"/>
</dbReference>
<dbReference type="GO" id="GO:0046983">
    <property type="term" value="F:protein dimerization activity"/>
    <property type="evidence" value="ECO:0007669"/>
    <property type="project" value="InterPro"/>
</dbReference>
<dbReference type="Pfam" id="PF07730">
    <property type="entry name" value="HisKA_3"/>
    <property type="match status" value="1"/>
</dbReference>
<keyword evidence="13 14" id="KW-0472">Membrane</keyword>
<gene>
    <name evidence="17" type="ordered locus">Bcell_2918</name>
</gene>
<dbReference type="SMART" id="SM00387">
    <property type="entry name" value="HATPase_c"/>
    <property type="match status" value="1"/>
</dbReference>
<evidence type="ECO:0000313" key="18">
    <source>
        <dbReference type="Proteomes" id="UP000001401"/>
    </source>
</evidence>
<dbReference type="STRING" id="649639.Bcell_2918"/>
<dbReference type="Pfam" id="PF02518">
    <property type="entry name" value="HATPase_c"/>
    <property type="match status" value="1"/>
</dbReference>
<evidence type="ECO:0000256" key="5">
    <source>
        <dbReference type="ARBA" id="ARBA00022553"/>
    </source>
</evidence>
<dbReference type="GO" id="GO:0005886">
    <property type="term" value="C:plasma membrane"/>
    <property type="evidence" value="ECO:0007669"/>
    <property type="project" value="UniProtKB-SubCell"/>
</dbReference>
<dbReference type="PANTHER" id="PTHR24421">
    <property type="entry name" value="NITRATE/NITRITE SENSOR PROTEIN NARX-RELATED"/>
    <property type="match status" value="1"/>
</dbReference>
<feature type="domain" description="HAMP" evidence="16">
    <location>
        <begin position="100"/>
        <end position="152"/>
    </location>
</feature>
<name>E6TX80_EVAC2</name>
<feature type="transmembrane region" description="Helical" evidence="14">
    <location>
        <begin position="33"/>
        <end position="56"/>
    </location>
</feature>
<keyword evidence="12" id="KW-0902">Two-component regulatory system</keyword>
<dbReference type="CDD" id="cd06225">
    <property type="entry name" value="HAMP"/>
    <property type="match status" value="1"/>
</dbReference>
<evidence type="ECO:0000256" key="3">
    <source>
        <dbReference type="ARBA" id="ARBA00012438"/>
    </source>
</evidence>
<dbReference type="CDD" id="cd16917">
    <property type="entry name" value="HATPase_UhpB-NarQ-NarX-like"/>
    <property type="match status" value="1"/>
</dbReference>
<proteinExistence type="predicted"/>
<evidence type="ECO:0000259" key="16">
    <source>
        <dbReference type="PROSITE" id="PS50885"/>
    </source>
</evidence>
<dbReference type="EC" id="2.7.13.3" evidence="3"/>
<evidence type="ECO:0000256" key="11">
    <source>
        <dbReference type="ARBA" id="ARBA00022989"/>
    </source>
</evidence>
<evidence type="ECO:0000256" key="7">
    <source>
        <dbReference type="ARBA" id="ARBA00022692"/>
    </source>
</evidence>
<evidence type="ECO:0000259" key="15">
    <source>
        <dbReference type="PROSITE" id="PS50109"/>
    </source>
</evidence>
<evidence type="ECO:0000256" key="9">
    <source>
        <dbReference type="ARBA" id="ARBA00022777"/>
    </source>
</evidence>
<dbReference type="GO" id="GO:0005524">
    <property type="term" value="F:ATP binding"/>
    <property type="evidence" value="ECO:0007669"/>
    <property type="project" value="UniProtKB-KW"/>
</dbReference>
<dbReference type="InterPro" id="IPR003594">
    <property type="entry name" value="HATPase_dom"/>
</dbReference>
<dbReference type="PROSITE" id="PS50109">
    <property type="entry name" value="HIS_KIN"/>
    <property type="match status" value="1"/>
</dbReference>
<keyword evidence="10" id="KW-0067">ATP-binding</keyword>
<dbReference type="PROSITE" id="PS50885">
    <property type="entry name" value="HAMP"/>
    <property type="match status" value="1"/>
</dbReference>
<dbReference type="HOGENOM" id="CLU_000445_20_12_9"/>
<dbReference type="Gene3D" id="1.20.5.1930">
    <property type="match status" value="1"/>
</dbReference>
<dbReference type="Proteomes" id="UP000001401">
    <property type="component" value="Chromosome"/>
</dbReference>
<feature type="domain" description="Histidine kinase" evidence="15">
    <location>
        <begin position="187"/>
        <end position="377"/>
    </location>
</feature>
<evidence type="ECO:0000256" key="6">
    <source>
        <dbReference type="ARBA" id="ARBA00022679"/>
    </source>
</evidence>
<evidence type="ECO:0000256" key="14">
    <source>
        <dbReference type="SAM" id="Phobius"/>
    </source>
</evidence>
<keyword evidence="4" id="KW-1003">Cell membrane</keyword>
<evidence type="ECO:0000256" key="2">
    <source>
        <dbReference type="ARBA" id="ARBA00004651"/>
    </source>
</evidence>
<reference evidence="17 18" key="1">
    <citation type="submission" date="2010-12" db="EMBL/GenBank/DDBJ databases">
        <title>Complete sequence of Bacillus cellulosilyticus DSM 2522.</title>
        <authorList>
            <consortium name="US DOE Joint Genome Institute"/>
            <person name="Lucas S."/>
            <person name="Copeland A."/>
            <person name="Lapidus A."/>
            <person name="Cheng J.-F."/>
            <person name="Bruce D."/>
            <person name="Goodwin L."/>
            <person name="Pitluck S."/>
            <person name="Chertkov O."/>
            <person name="Detter J.C."/>
            <person name="Han C."/>
            <person name="Tapia R."/>
            <person name="Land M."/>
            <person name="Hauser L."/>
            <person name="Jeffries C."/>
            <person name="Kyrpides N."/>
            <person name="Ivanova N."/>
            <person name="Mikhailova N."/>
            <person name="Brumm P."/>
            <person name="Mead D."/>
            <person name="Woyke T."/>
        </authorList>
    </citation>
    <scope>NUCLEOTIDE SEQUENCE [LARGE SCALE GENOMIC DNA]</scope>
    <source>
        <strain evidence="18">ATCC 21833 / DSM 2522 / FERM P-1141 / JCM 9156 / N-4</strain>
    </source>
</reference>
<dbReference type="RefSeq" id="WP_013489500.1">
    <property type="nucleotide sequence ID" value="NC_014829.1"/>
</dbReference>
<keyword evidence="5" id="KW-0597">Phosphoprotein</keyword>
<dbReference type="PANTHER" id="PTHR24421:SF37">
    <property type="entry name" value="SENSOR HISTIDINE KINASE NARS"/>
    <property type="match status" value="1"/>
</dbReference>
<dbReference type="OrthoDB" id="9795828at2"/>
<evidence type="ECO:0000256" key="13">
    <source>
        <dbReference type="ARBA" id="ARBA00023136"/>
    </source>
</evidence>
<dbReference type="Gene3D" id="3.30.565.10">
    <property type="entry name" value="Histidine kinase-like ATPase, C-terminal domain"/>
    <property type="match status" value="1"/>
</dbReference>
<evidence type="ECO:0000256" key="4">
    <source>
        <dbReference type="ARBA" id="ARBA00022475"/>
    </source>
</evidence>
<protein>
    <recommendedName>
        <fullName evidence="3">histidine kinase</fullName>
        <ecNumber evidence="3">2.7.13.3</ecNumber>
    </recommendedName>
</protein>
<evidence type="ECO:0000256" key="12">
    <source>
        <dbReference type="ARBA" id="ARBA00023012"/>
    </source>
</evidence>
<dbReference type="EMBL" id="CP002394">
    <property type="protein sequence ID" value="ADU31169.1"/>
    <property type="molecule type" value="Genomic_DNA"/>
</dbReference>
<keyword evidence="11 14" id="KW-1133">Transmembrane helix</keyword>
<evidence type="ECO:0000256" key="8">
    <source>
        <dbReference type="ARBA" id="ARBA00022741"/>
    </source>
</evidence>
<feature type="transmembrane region" description="Helical" evidence="14">
    <location>
        <begin position="76"/>
        <end position="98"/>
    </location>
</feature>
<keyword evidence="7 14" id="KW-0812">Transmembrane</keyword>
<dbReference type="InterPro" id="IPR011712">
    <property type="entry name" value="Sig_transdc_His_kin_sub3_dim/P"/>
</dbReference>
<comment type="subcellular location">
    <subcellularLocation>
        <location evidence="2">Cell membrane</location>
        <topology evidence="2">Multi-pass membrane protein</topology>
    </subcellularLocation>
</comment>
<keyword evidence="8" id="KW-0547">Nucleotide-binding</keyword>
<dbReference type="KEGG" id="bco:Bcell_2918"/>
<evidence type="ECO:0000313" key="17">
    <source>
        <dbReference type="EMBL" id="ADU31169.1"/>
    </source>
</evidence>
<accession>E6TX80</accession>
<keyword evidence="18" id="KW-1185">Reference proteome</keyword>
<dbReference type="InterPro" id="IPR005467">
    <property type="entry name" value="His_kinase_dom"/>
</dbReference>
<evidence type="ECO:0000256" key="10">
    <source>
        <dbReference type="ARBA" id="ARBA00022840"/>
    </source>
</evidence>
<dbReference type="GO" id="GO:0000155">
    <property type="term" value="F:phosphorelay sensor kinase activity"/>
    <property type="evidence" value="ECO:0007669"/>
    <property type="project" value="InterPro"/>
</dbReference>
<dbReference type="InterPro" id="IPR036890">
    <property type="entry name" value="HATPase_C_sf"/>
</dbReference>
<dbReference type="SUPFAM" id="SSF55874">
    <property type="entry name" value="ATPase domain of HSP90 chaperone/DNA topoisomerase II/histidine kinase"/>
    <property type="match status" value="1"/>
</dbReference>
<dbReference type="InterPro" id="IPR050482">
    <property type="entry name" value="Sensor_HK_TwoCompSys"/>
</dbReference>
<evidence type="ECO:0000256" key="1">
    <source>
        <dbReference type="ARBA" id="ARBA00000085"/>
    </source>
</evidence>
<dbReference type="AlphaFoldDB" id="E6TX80"/>
<sequence>MIKKNRNKKAKPLKQDRGLKGILWDLLRLQGKITLTAFFVTILIILIMQTLIPGAFNSILNIHESFEERIQAPISYISFLLIYSIVFLGTAWVFTYSYGAQLKRSITSIIHQLKQFQRGALGHKIEVERRDELHKLADQINELTDDAKKQIVSMRRVLDENAQLIADAELAASLEERRKLARDLHDSVSQELFAVSMSLSAMPRLLEAKPDKAKEVFKQTEKMVHHAQQELRALIMHLRPITLEGKGLYQAVESLYIELKRKHPQLQVECELNNIPKVAPGVEEQLFRVIQEAISNSLRHGNPKSLKFRSDYKGKRLLLVLEDDGDGFDMEKVMNKQQVSYGLHSMRERIVELGGHFTILSYPNKGTKIELRVPIVESVEEERDNE</sequence>
<keyword evidence="9 17" id="KW-0418">Kinase</keyword>